<feature type="region of interest" description="Disordered" evidence="2">
    <location>
        <begin position="172"/>
        <end position="226"/>
    </location>
</feature>
<proteinExistence type="predicted"/>
<feature type="non-terminal residue" evidence="3">
    <location>
        <position position="1"/>
    </location>
</feature>
<dbReference type="Proteomes" id="UP000253551">
    <property type="component" value="Unassembled WGS sequence"/>
</dbReference>
<evidence type="ECO:0000256" key="2">
    <source>
        <dbReference type="SAM" id="MobiDB-lite"/>
    </source>
</evidence>
<evidence type="ECO:0000313" key="4">
    <source>
        <dbReference type="Proteomes" id="UP000253551"/>
    </source>
</evidence>
<comment type="caution">
    <text evidence="3">The sequence shown here is derived from an EMBL/GenBank/DDBJ whole genome shotgun (WGS) entry which is preliminary data.</text>
</comment>
<dbReference type="EMBL" id="PJQM01000652">
    <property type="protein sequence ID" value="RCI04540.1"/>
    <property type="molecule type" value="Genomic_DNA"/>
</dbReference>
<gene>
    <name evidence="3" type="ORF">CU098_013062</name>
</gene>
<feature type="coiled-coil region" evidence="1">
    <location>
        <begin position="11"/>
        <end position="45"/>
    </location>
</feature>
<sequence>RRKAEDDESKAKILKRKIVDNREDLDNIQDQIRRFKAHKIEHESKEGKCKHVRPMKVKIQASALPIFRLEAASLYLFKQYVKTTETSIGSINIQSKTTSRTVPGIMVKMHSLAILKIRLRRTNTVKSSAEFANMWVDSLQNIQALLDKNKTYLIGKCNKIFQDVKYVDRKTPNLPEKSKRRRIAEDHQGCDYKRQRDDRHQDRPHYHQDKINRAEYLPQHTIGDRP</sequence>
<keyword evidence="4" id="KW-1185">Reference proteome</keyword>
<dbReference type="AlphaFoldDB" id="A0A367KQX8"/>
<keyword evidence="1" id="KW-0175">Coiled coil</keyword>
<feature type="compositionally biased region" description="Basic and acidic residues" evidence="2">
    <location>
        <begin position="183"/>
        <end position="213"/>
    </location>
</feature>
<evidence type="ECO:0000256" key="1">
    <source>
        <dbReference type="SAM" id="Coils"/>
    </source>
</evidence>
<name>A0A367KQX8_RHIST</name>
<protein>
    <submittedName>
        <fullName evidence="3">Uncharacterized protein</fullName>
    </submittedName>
</protein>
<accession>A0A367KQX8</accession>
<evidence type="ECO:0000313" key="3">
    <source>
        <dbReference type="EMBL" id="RCI04540.1"/>
    </source>
</evidence>
<organism evidence="3 4">
    <name type="scientific">Rhizopus stolonifer</name>
    <name type="common">Rhizopus nigricans</name>
    <dbReference type="NCBI Taxonomy" id="4846"/>
    <lineage>
        <taxon>Eukaryota</taxon>
        <taxon>Fungi</taxon>
        <taxon>Fungi incertae sedis</taxon>
        <taxon>Mucoromycota</taxon>
        <taxon>Mucoromycotina</taxon>
        <taxon>Mucoromycetes</taxon>
        <taxon>Mucorales</taxon>
        <taxon>Mucorineae</taxon>
        <taxon>Rhizopodaceae</taxon>
        <taxon>Rhizopus</taxon>
    </lineage>
</organism>
<reference evidence="3 4" key="1">
    <citation type="journal article" date="2018" name="G3 (Bethesda)">
        <title>Phylogenetic and Phylogenomic Definition of Rhizopus Species.</title>
        <authorList>
            <person name="Gryganskyi A.P."/>
            <person name="Golan J."/>
            <person name="Dolatabadi S."/>
            <person name="Mondo S."/>
            <person name="Robb S."/>
            <person name="Idnurm A."/>
            <person name="Muszewska A."/>
            <person name="Steczkiewicz K."/>
            <person name="Masonjones S."/>
            <person name="Liao H.L."/>
            <person name="Gajdeczka M.T."/>
            <person name="Anike F."/>
            <person name="Vuek A."/>
            <person name="Anishchenko I.M."/>
            <person name="Voigt K."/>
            <person name="de Hoog G.S."/>
            <person name="Smith M.E."/>
            <person name="Heitman J."/>
            <person name="Vilgalys R."/>
            <person name="Stajich J.E."/>
        </authorList>
    </citation>
    <scope>NUCLEOTIDE SEQUENCE [LARGE SCALE GENOMIC DNA]</scope>
    <source>
        <strain evidence="3 4">LSU 92-RS-03</strain>
    </source>
</reference>